<evidence type="ECO:0000256" key="3">
    <source>
        <dbReference type="ARBA" id="ARBA00022490"/>
    </source>
</evidence>
<dbReference type="PRINTS" id="PR00304">
    <property type="entry name" value="TCOMPLEXTCP1"/>
</dbReference>
<dbReference type="Pfam" id="PF00118">
    <property type="entry name" value="Cpn60_TCP1"/>
    <property type="match status" value="1"/>
</dbReference>
<dbReference type="Gene3D" id="1.10.560.10">
    <property type="entry name" value="GroEL-like equatorial domain"/>
    <property type="match status" value="1"/>
</dbReference>
<dbReference type="InterPro" id="IPR002423">
    <property type="entry name" value="Cpn60/GroEL/TCP-1"/>
</dbReference>
<dbReference type="SUPFAM" id="SSF52029">
    <property type="entry name" value="GroEL apical domain-like"/>
    <property type="match status" value="1"/>
</dbReference>
<keyword evidence="3" id="KW-0963">Cytoplasm</keyword>
<evidence type="ECO:0000256" key="6">
    <source>
        <dbReference type="ARBA" id="ARBA00023186"/>
    </source>
</evidence>
<keyword evidence="4 8" id="KW-0547">Nucleotide-binding</keyword>
<dbReference type="InterPro" id="IPR027410">
    <property type="entry name" value="TCP-1-like_intermed_sf"/>
</dbReference>
<organism evidence="9 10">
    <name type="scientific">Somion occarium</name>
    <dbReference type="NCBI Taxonomy" id="3059160"/>
    <lineage>
        <taxon>Eukaryota</taxon>
        <taxon>Fungi</taxon>
        <taxon>Dikarya</taxon>
        <taxon>Basidiomycota</taxon>
        <taxon>Agaricomycotina</taxon>
        <taxon>Agaricomycetes</taxon>
        <taxon>Polyporales</taxon>
        <taxon>Cerrenaceae</taxon>
        <taxon>Somion</taxon>
    </lineage>
</organism>
<dbReference type="Gene3D" id="3.50.7.10">
    <property type="entry name" value="GroEL"/>
    <property type="match status" value="1"/>
</dbReference>
<evidence type="ECO:0000256" key="8">
    <source>
        <dbReference type="RuleBase" id="RU004187"/>
    </source>
</evidence>
<evidence type="ECO:0000256" key="7">
    <source>
        <dbReference type="ARBA" id="ARBA00029602"/>
    </source>
</evidence>
<dbReference type="InterPro" id="IPR027409">
    <property type="entry name" value="GroEL-like_apical_dom_sf"/>
</dbReference>
<keyword evidence="10" id="KW-1185">Reference proteome</keyword>
<gene>
    <name evidence="9" type="ORF">GFSPODELE1_LOCUS8466</name>
</gene>
<dbReference type="SUPFAM" id="SSF54849">
    <property type="entry name" value="GroEL-intermediate domain like"/>
    <property type="match status" value="1"/>
</dbReference>
<evidence type="ECO:0000256" key="5">
    <source>
        <dbReference type="ARBA" id="ARBA00022840"/>
    </source>
</evidence>
<keyword evidence="5 8" id="KW-0067">ATP-binding</keyword>
<protein>
    <recommendedName>
        <fullName evidence="7">CCT-theta</fullName>
    </recommendedName>
</protein>
<name>A0ABP1DYP0_9APHY</name>
<accession>A0ABP1DYP0</accession>
<comment type="subcellular location">
    <subcellularLocation>
        <location evidence="1">Cytoplasm</location>
    </subcellularLocation>
</comment>
<dbReference type="CDD" id="cd03341">
    <property type="entry name" value="TCP1_theta"/>
    <property type="match status" value="1"/>
</dbReference>
<reference evidence="10" key="1">
    <citation type="submission" date="2024-04" db="EMBL/GenBank/DDBJ databases">
        <authorList>
            <person name="Shaw F."/>
            <person name="Minotto A."/>
        </authorList>
    </citation>
    <scope>NUCLEOTIDE SEQUENCE [LARGE SCALE GENOMIC DNA]</scope>
</reference>
<dbReference type="Gene3D" id="3.30.260.10">
    <property type="entry name" value="TCP-1-like chaperonin intermediate domain"/>
    <property type="match status" value="1"/>
</dbReference>
<proteinExistence type="inferred from homology"/>
<evidence type="ECO:0000313" key="10">
    <source>
        <dbReference type="Proteomes" id="UP001497453"/>
    </source>
</evidence>
<evidence type="ECO:0000313" key="9">
    <source>
        <dbReference type="EMBL" id="CAL1711714.1"/>
    </source>
</evidence>
<keyword evidence="6 8" id="KW-0143">Chaperone</keyword>
<evidence type="ECO:0000256" key="2">
    <source>
        <dbReference type="ARBA" id="ARBA00008020"/>
    </source>
</evidence>
<evidence type="ECO:0000256" key="1">
    <source>
        <dbReference type="ARBA" id="ARBA00004496"/>
    </source>
</evidence>
<dbReference type="EMBL" id="OZ037949">
    <property type="protein sequence ID" value="CAL1711714.1"/>
    <property type="molecule type" value="Genomic_DNA"/>
</dbReference>
<dbReference type="InterPro" id="IPR002194">
    <property type="entry name" value="Chaperonin_TCP-1_CS"/>
</dbReference>
<dbReference type="Proteomes" id="UP001497453">
    <property type="component" value="Chromosome 6"/>
</dbReference>
<evidence type="ECO:0000256" key="4">
    <source>
        <dbReference type="ARBA" id="ARBA00022741"/>
    </source>
</evidence>
<sequence length="578" mass="62476">MSLKVPKANNIQLFKEGYKVCLWLKLTFIIFDLRFQHISGLEDAVLRNIQAVAELSDLVRTSFGPNGRNKLVINHLGKLFVTSDAATIIREIEVVHPAAKLLVMASQAQESEMGDATNTVIIFAGELLKKAEHLLIMGLHPSEIIKGYELASVKGLEELEKLSSSTLPTPLTYETLATALKPAIASKQYGFEDLLASLVAEAALAVMPANPKNFNVDNVRVVKIMGGSLAGSKVVKGMVFGREPEGQVKKVKKAKVAVYTCGLDIAQTETKGTVLIKSADEMLNFTSGEEKHMEKIFKEIADSGVRVVIAGSTVGELALHYLNRFNIAVLKVLSKFELRRLCRVVNATPLARLGAPTPEEVGHVDIFECIEVGGDRVTVLRQVNPEDEDFDPTESTGEKTRTATIVLRGATSNQLDDLERAVDDGVSVIKALLKDGRLVPGAGATELELAKRVDIYGSGLKGLSQHGVRRWASALEVVPRTLAENALGGAEGNEIVSRLWAKHEAEGGEAWGVDIEEESDGTLDAAEHKIFDSFSAKQWAIKLATEAATSVLSVDSIIMSKPAGGPKIPQQAGNWDED</sequence>
<comment type="similarity">
    <text evidence="2 8">Belongs to the TCP-1 chaperonin family.</text>
</comment>
<dbReference type="PROSITE" id="PS00750">
    <property type="entry name" value="TCP1_1"/>
    <property type="match status" value="1"/>
</dbReference>
<dbReference type="InterPro" id="IPR012721">
    <property type="entry name" value="Chap_CCT_theta"/>
</dbReference>
<dbReference type="NCBIfam" id="TIGR02346">
    <property type="entry name" value="chap_CCT_theta"/>
    <property type="match status" value="1"/>
</dbReference>
<dbReference type="InterPro" id="IPR017998">
    <property type="entry name" value="Chaperone_TCP-1"/>
</dbReference>
<dbReference type="InterPro" id="IPR027413">
    <property type="entry name" value="GROEL-like_equatorial_sf"/>
</dbReference>
<dbReference type="PANTHER" id="PTHR11353">
    <property type="entry name" value="CHAPERONIN"/>
    <property type="match status" value="1"/>
</dbReference>
<dbReference type="SUPFAM" id="SSF48592">
    <property type="entry name" value="GroEL equatorial domain-like"/>
    <property type="match status" value="1"/>
</dbReference>